<reference evidence="3 4" key="1">
    <citation type="submission" date="2016-10" db="EMBL/GenBank/DDBJ databases">
        <authorList>
            <person name="de Groot N.N."/>
        </authorList>
    </citation>
    <scope>NUCLEOTIDE SEQUENCE [LARGE SCALE GENOMIC DNA]</scope>
    <source>
        <strain evidence="3 4">DSM 14789</strain>
    </source>
</reference>
<dbReference type="STRING" id="119000.SAMN05661010_02816"/>
<keyword evidence="4" id="KW-1185">Reference proteome</keyword>
<dbReference type="NCBIfam" id="NF004815">
    <property type="entry name" value="PRK06169.1"/>
    <property type="match status" value="1"/>
</dbReference>
<keyword evidence="3" id="KW-0808">Transferase</keyword>
<evidence type="ECO:0000259" key="2">
    <source>
        <dbReference type="Pfam" id="PF01425"/>
    </source>
</evidence>
<dbReference type="InterPro" id="IPR023631">
    <property type="entry name" value="Amidase_dom"/>
</dbReference>
<dbReference type="GO" id="GO:0016740">
    <property type="term" value="F:transferase activity"/>
    <property type="evidence" value="ECO:0007669"/>
    <property type="project" value="UniProtKB-KW"/>
</dbReference>
<dbReference type="RefSeq" id="WP_089729641.1">
    <property type="nucleotide sequence ID" value="NZ_FNGI01000008.1"/>
</dbReference>
<name>A0A1G9NQ27_9GAMM</name>
<dbReference type="EMBL" id="FNGI01000008">
    <property type="protein sequence ID" value="SDL88682.1"/>
    <property type="molecule type" value="Genomic_DNA"/>
</dbReference>
<evidence type="ECO:0000256" key="1">
    <source>
        <dbReference type="ARBA" id="ARBA00009199"/>
    </source>
</evidence>
<dbReference type="PANTHER" id="PTHR11895:SF7">
    <property type="entry name" value="GLUTAMYL-TRNA(GLN) AMIDOTRANSFERASE SUBUNIT A, MITOCHONDRIAL"/>
    <property type="match status" value="1"/>
</dbReference>
<dbReference type="OrthoDB" id="8872210at2"/>
<dbReference type="SUPFAM" id="SSF75304">
    <property type="entry name" value="Amidase signature (AS) enzymes"/>
    <property type="match status" value="1"/>
</dbReference>
<proteinExistence type="inferred from homology"/>
<protein>
    <submittedName>
        <fullName evidence="3">Aspartyl-tRNA(Asn)/glutamyl-tRNA(Gln) amidotransferase subunit A</fullName>
    </submittedName>
</protein>
<evidence type="ECO:0000313" key="4">
    <source>
        <dbReference type="Proteomes" id="UP000198654"/>
    </source>
</evidence>
<dbReference type="Proteomes" id="UP000198654">
    <property type="component" value="Unassembled WGS sequence"/>
</dbReference>
<dbReference type="PANTHER" id="PTHR11895">
    <property type="entry name" value="TRANSAMIDASE"/>
    <property type="match status" value="1"/>
</dbReference>
<dbReference type="Pfam" id="PF01425">
    <property type="entry name" value="Amidase"/>
    <property type="match status" value="1"/>
</dbReference>
<accession>A0A1G9NQ27</accession>
<comment type="similarity">
    <text evidence="1">Belongs to the amidase family.</text>
</comment>
<dbReference type="InterPro" id="IPR036928">
    <property type="entry name" value="AS_sf"/>
</dbReference>
<organism evidence="3 4">
    <name type="scientific">Modicisalibacter muralis</name>
    <dbReference type="NCBI Taxonomy" id="119000"/>
    <lineage>
        <taxon>Bacteria</taxon>
        <taxon>Pseudomonadati</taxon>
        <taxon>Pseudomonadota</taxon>
        <taxon>Gammaproteobacteria</taxon>
        <taxon>Oceanospirillales</taxon>
        <taxon>Halomonadaceae</taxon>
        <taxon>Modicisalibacter</taxon>
    </lineage>
</organism>
<sequence length="475" mass="51336">MKSTDTELANMSAAALIDAYRQRRLSPVEAVGDALARIDRDNPRINAFCHVDREGALSAAHAAEARWQRGEPLGPVDGLPVTMKDLTQVRGMPAREGTLISDPAPRTWDAPPARMMRAGGAVILGKTTTPEYGWKGVTDSPLTGVTYNPWDTRLTPGGSSGGAAAACALNLGVLHQGGDSGGSIRIPASFTGTFGFKSTFGLVPQWPPCSLPSMSHIGPITRNVDDAVRMLNCIGRYDSHDSYAIDASPADWGETTTQSLKGLRIGLITKARRVGVDPQITAAVERAAQTLTELGAEVVPSDLDLHEAGEAFKVLWFTTTWRLCYQMTEAQRHLISDGLLENAWRGEEYSVNDVLAAEEARATLTSRFEARFRDDIDLFLMPSVAVLPFTAGLEVPEGSGMHDWMDWTPFSYPFNLTRQPAASIPCGFSDEGLPIGFQLVGARFNDRTVLRASRAYMEAVPPRFPDALAADTKSG</sequence>
<dbReference type="Gene3D" id="3.90.1300.10">
    <property type="entry name" value="Amidase signature (AS) domain"/>
    <property type="match status" value="1"/>
</dbReference>
<evidence type="ECO:0000313" key="3">
    <source>
        <dbReference type="EMBL" id="SDL88682.1"/>
    </source>
</evidence>
<feature type="domain" description="Amidase" evidence="2">
    <location>
        <begin position="30"/>
        <end position="450"/>
    </location>
</feature>
<gene>
    <name evidence="3" type="ORF">SAMN05661010_02816</name>
</gene>
<dbReference type="InterPro" id="IPR000120">
    <property type="entry name" value="Amidase"/>
</dbReference>
<dbReference type="AlphaFoldDB" id="A0A1G9NQ27"/>